<dbReference type="InterPro" id="IPR036526">
    <property type="entry name" value="C-N_Hydrolase_sf"/>
</dbReference>
<dbReference type="PANTHER" id="PTHR43674">
    <property type="entry name" value="NITRILASE C965.09-RELATED"/>
    <property type="match status" value="1"/>
</dbReference>
<dbReference type="PROSITE" id="PS50263">
    <property type="entry name" value="CN_HYDROLASE"/>
    <property type="match status" value="1"/>
</dbReference>
<dbReference type="eggNOG" id="arCOG00062">
    <property type="taxonomic scope" value="Archaea"/>
</dbReference>
<dbReference type="EMBL" id="CP003316">
    <property type="protein sequence ID" value="AFA38963.1"/>
    <property type="molecule type" value="Genomic_DNA"/>
</dbReference>
<dbReference type="AlphaFoldDB" id="H6Q8F6"/>
<dbReference type="SUPFAM" id="SSF56317">
    <property type="entry name" value="Carbon-nitrogen hydrolase"/>
    <property type="match status" value="1"/>
</dbReference>
<reference evidence="3 4" key="1">
    <citation type="journal article" date="2012" name="Stand. Genomic Sci.">
        <title>Complete genome sequence of Pyrobaculum oguniense.</title>
        <authorList>
            <person name="Bernick D.L."/>
            <person name="Karplus K."/>
            <person name="Lui L.M."/>
            <person name="Coker J.K."/>
            <person name="Murphy J.N."/>
            <person name="Chan P.P."/>
            <person name="Cozen A.E."/>
            <person name="Lowe T.M."/>
        </authorList>
    </citation>
    <scope>NUCLEOTIDE SEQUENCE [LARGE SCALE GENOMIC DNA]</scope>
    <source>
        <strain evidence="3 4">TE7</strain>
    </source>
</reference>
<proteinExistence type="predicted"/>
<dbReference type="KEGG" id="pog:Pogu_0936"/>
<evidence type="ECO:0000313" key="4">
    <source>
        <dbReference type="Proteomes" id="UP000009062"/>
    </source>
</evidence>
<dbReference type="Pfam" id="PF00795">
    <property type="entry name" value="CN_hydrolase"/>
    <property type="match status" value="1"/>
</dbReference>
<protein>
    <submittedName>
        <fullName evidence="3">Amidohydrolase</fullName>
    </submittedName>
</protein>
<evidence type="ECO:0000259" key="2">
    <source>
        <dbReference type="PROSITE" id="PS50263"/>
    </source>
</evidence>
<dbReference type="Gene3D" id="3.60.110.10">
    <property type="entry name" value="Carbon-nitrogen hydrolase"/>
    <property type="match status" value="1"/>
</dbReference>
<accession>H6Q8F6</accession>
<evidence type="ECO:0000256" key="1">
    <source>
        <dbReference type="ARBA" id="ARBA00022801"/>
    </source>
</evidence>
<evidence type="ECO:0000313" key="3">
    <source>
        <dbReference type="EMBL" id="AFA38963.1"/>
    </source>
</evidence>
<gene>
    <name evidence="3" type="ordered locus">Pogu_0936</name>
</gene>
<dbReference type="HOGENOM" id="CLU_030130_3_8_2"/>
<organism evidence="3 4">
    <name type="scientific">Pyrobaculum oguniense (strain DSM 13380 / JCM 10595 / TE7)</name>
    <dbReference type="NCBI Taxonomy" id="698757"/>
    <lineage>
        <taxon>Archaea</taxon>
        <taxon>Thermoproteota</taxon>
        <taxon>Thermoprotei</taxon>
        <taxon>Thermoproteales</taxon>
        <taxon>Thermoproteaceae</taxon>
        <taxon>Pyrobaculum</taxon>
    </lineage>
</organism>
<dbReference type="InterPro" id="IPR003010">
    <property type="entry name" value="C-N_Hydrolase"/>
</dbReference>
<dbReference type="STRING" id="698757.Pogu_0936"/>
<feature type="domain" description="CN hydrolase" evidence="2">
    <location>
        <begin position="1"/>
        <end position="235"/>
    </location>
</feature>
<keyword evidence="4" id="KW-1185">Reference proteome</keyword>
<dbReference type="GO" id="GO:0016811">
    <property type="term" value="F:hydrolase activity, acting on carbon-nitrogen (but not peptide) bonds, in linear amides"/>
    <property type="evidence" value="ECO:0007669"/>
    <property type="project" value="TreeGrafter"/>
</dbReference>
<dbReference type="PANTHER" id="PTHR43674:SF2">
    <property type="entry name" value="BETA-UREIDOPROPIONASE"/>
    <property type="match status" value="1"/>
</dbReference>
<name>H6Q8F6_PYROT</name>
<dbReference type="Proteomes" id="UP000009062">
    <property type="component" value="Chromosome"/>
</dbReference>
<dbReference type="CDD" id="cd07197">
    <property type="entry name" value="nitrilase"/>
    <property type="match status" value="1"/>
</dbReference>
<sequence>MRVAVAQVRRFETVAEAVRWLLATAQPADLLVLPEYWLGTRGLSEADLRAVVEELSKVASAIGGYVVGGGIAVDFGGVVKNVCPVVGPGGLEALGEKIFPSNATGERIRVSGGSRLALFELGGWTVGCLICVDLLYPELARRLALEGADLIVNPASVTADRVELWRAVGLARAFENSLYVAAALGTGYRYADGRPAEGGSFIATPNGALVEYGRGEGIYAMELDKREVEYARSRRRYLEDAKAMPTVLVERRHLPRVS</sequence>
<keyword evidence="1" id="KW-0378">Hydrolase</keyword>
<dbReference type="InterPro" id="IPR050345">
    <property type="entry name" value="Aliph_Amidase/BUP"/>
</dbReference>